<accession>A0A382KEU3</accession>
<dbReference type="Gene3D" id="3.40.250.10">
    <property type="entry name" value="Rhodanese-like domain"/>
    <property type="match status" value="1"/>
</dbReference>
<dbReference type="NCBIfam" id="NF001195">
    <property type="entry name" value="PRK00162.1"/>
    <property type="match status" value="1"/>
</dbReference>
<gene>
    <name evidence="4" type="ORF">METZ01_LOCUS275762</name>
</gene>
<dbReference type="InterPro" id="IPR050229">
    <property type="entry name" value="GlpE_sulfurtransferase"/>
</dbReference>
<proteinExistence type="predicted"/>
<reference evidence="4" key="1">
    <citation type="submission" date="2018-05" db="EMBL/GenBank/DDBJ databases">
        <authorList>
            <person name="Lanie J.A."/>
            <person name="Ng W.-L."/>
            <person name="Kazmierczak K.M."/>
            <person name="Andrzejewski T.M."/>
            <person name="Davidsen T.M."/>
            <person name="Wayne K.J."/>
            <person name="Tettelin H."/>
            <person name="Glass J.I."/>
            <person name="Rusch D."/>
            <person name="Podicherti R."/>
            <person name="Tsui H.-C.T."/>
            <person name="Winkler M.E."/>
        </authorList>
    </citation>
    <scope>NUCLEOTIDE SEQUENCE</scope>
</reference>
<dbReference type="SUPFAM" id="SSF52821">
    <property type="entry name" value="Rhodanese/Cell cycle control phosphatase"/>
    <property type="match status" value="1"/>
</dbReference>
<dbReference type="Pfam" id="PF00581">
    <property type="entry name" value="Rhodanese"/>
    <property type="match status" value="1"/>
</dbReference>
<name>A0A382KEU3_9ZZZZ</name>
<protein>
    <recommendedName>
        <fullName evidence="3">Rhodanese domain-containing protein</fullName>
    </recommendedName>
</protein>
<organism evidence="4">
    <name type="scientific">marine metagenome</name>
    <dbReference type="NCBI Taxonomy" id="408172"/>
    <lineage>
        <taxon>unclassified sequences</taxon>
        <taxon>metagenomes</taxon>
        <taxon>ecological metagenomes</taxon>
    </lineage>
</organism>
<dbReference type="AlphaFoldDB" id="A0A382KEU3"/>
<feature type="domain" description="Rhodanese" evidence="3">
    <location>
        <begin position="32"/>
        <end position="120"/>
    </location>
</feature>
<evidence type="ECO:0000256" key="2">
    <source>
        <dbReference type="ARBA" id="ARBA00022679"/>
    </source>
</evidence>
<dbReference type="PANTHER" id="PTHR43031">
    <property type="entry name" value="FAD-DEPENDENT OXIDOREDUCTASE"/>
    <property type="match status" value="1"/>
</dbReference>
<sequence>MSVGITDKPSQGIRMTNTYSELSPAEADALIQTEAACVIDIRDSSSFSEAHISGAIQLDQTSIEPFLENTEKESALVIYCYHGISSQSAAFFFIEQGFSRVHHIAGGFEAWRQHELPVEKV</sequence>
<dbReference type="InterPro" id="IPR036873">
    <property type="entry name" value="Rhodanese-like_dom_sf"/>
</dbReference>
<evidence type="ECO:0000259" key="3">
    <source>
        <dbReference type="PROSITE" id="PS50206"/>
    </source>
</evidence>
<dbReference type="CDD" id="cd01444">
    <property type="entry name" value="GlpE_ST"/>
    <property type="match status" value="1"/>
</dbReference>
<dbReference type="InterPro" id="IPR023695">
    <property type="entry name" value="Thiosulf_sulfurTrfase"/>
</dbReference>
<keyword evidence="1" id="KW-0963">Cytoplasm</keyword>
<dbReference type="SMART" id="SM00450">
    <property type="entry name" value="RHOD"/>
    <property type="match status" value="1"/>
</dbReference>
<evidence type="ECO:0000313" key="4">
    <source>
        <dbReference type="EMBL" id="SVC22908.1"/>
    </source>
</evidence>
<dbReference type="GO" id="GO:0005737">
    <property type="term" value="C:cytoplasm"/>
    <property type="evidence" value="ECO:0007669"/>
    <property type="project" value="InterPro"/>
</dbReference>
<dbReference type="PANTHER" id="PTHR43031:SF6">
    <property type="entry name" value="THIOSULFATE SULFURTRANSFERASE GLPE"/>
    <property type="match status" value="1"/>
</dbReference>
<evidence type="ECO:0000256" key="1">
    <source>
        <dbReference type="ARBA" id="ARBA00022490"/>
    </source>
</evidence>
<dbReference type="InterPro" id="IPR001763">
    <property type="entry name" value="Rhodanese-like_dom"/>
</dbReference>
<keyword evidence="2" id="KW-0808">Transferase</keyword>
<dbReference type="PROSITE" id="PS50206">
    <property type="entry name" value="RHODANESE_3"/>
    <property type="match status" value="1"/>
</dbReference>
<dbReference type="EMBL" id="UINC01080195">
    <property type="protein sequence ID" value="SVC22908.1"/>
    <property type="molecule type" value="Genomic_DNA"/>
</dbReference>
<dbReference type="GO" id="GO:0004792">
    <property type="term" value="F:thiosulfate-cyanide sulfurtransferase activity"/>
    <property type="evidence" value="ECO:0007669"/>
    <property type="project" value="InterPro"/>
</dbReference>